<dbReference type="OrthoDB" id="7385553at2759"/>
<name>A0A8J9Y7J2_9NEOP</name>
<evidence type="ECO:0000256" key="1">
    <source>
        <dbReference type="SAM" id="Phobius"/>
    </source>
</evidence>
<dbReference type="Proteomes" id="UP000838878">
    <property type="component" value="Chromosome 14"/>
</dbReference>
<gene>
    <name evidence="2" type="ORF">BINO364_LOCUS6547</name>
</gene>
<keyword evidence="1" id="KW-0812">Transmembrane</keyword>
<keyword evidence="1" id="KW-1133">Transmembrane helix</keyword>
<organism evidence="2 3">
    <name type="scientific">Brenthis ino</name>
    <name type="common">lesser marbled fritillary</name>
    <dbReference type="NCBI Taxonomy" id="405034"/>
    <lineage>
        <taxon>Eukaryota</taxon>
        <taxon>Metazoa</taxon>
        <taxon>Ecdysozoa</taxon>
        <taxon>Arthropoda</taxon>
        <taxon>Hexapoda</taxon>
        <taxon>Insecta</taxon>
        <taxon>Pterygota</taxon>
        <taxon>Neoptera</taxon>
        <taxon>Endopterygota</taxon>
        <taxon>Lepidoptera</taxon>
        <taxon>Glossata</taxon>
        <taxon>Ditrysia</taxon>
        <taxon>Papilionoidea</taxon>
        <taxon>Nymphalidae</taxon>
        <taxon>Heliconiinae</taxon>
        <taxon>Argynnini</taxon>
        <taxon>Brenthis</taxon>
    </lineage>
</organism>
<sequence length="112" mass="12522">MGRFVRFVPTLLLHVNLLLMLFAGAILSVAARLKWDPSAYIAARELFPLEYRWATAVLPVAGAALVLLAHLALAALRCRRVGSRRVLLILVGGHIIKHKCVLTHKFTLYSFY</sequence>
<reference evidence="2" key="1">
    <citation type="submission" date="2021-12" db="EMBL/GenBank/DDBJ databases">
        <authorList>
            <person name="Martin H S."/>
        </authorList>
    </citation>
    <scope>NUCLEOTIDE SEQUENCE</scope>
</reference>
<dbReference type="AlphaFoldDB" id="A0A8J9Y7J2"/>
<evidence type="ECO:0000313" key="3">
    <source>
        <dbReference type="Proteomes" id="UP000838878"/>
    </source>
</evidence>
<feature type="transmembrane region" description="Helical" evidence="1">
    <location>
        <begin position="12"/>
        <end position="33"/>
    </location>
</feature>
<proteinExistence type="predicted"/>
<accession>A0A8J9Y7J2</accession>
<feature type="non-terminal residue" evidence="2">
    <location>
        <position position="112"/>
    </location>
</feature>
<evidence type="ECO:0000313" key="2">
    <source>
        <dbReference type="EMBL" id="CAH0720299.1"/>
    </source>
</evidence>
<feature type="transmembrane region" description="Helical" evidence="1">
    <location>
        <begin position="53"/>
        <end position="76"/>
    </location>
</feature>
<keyword evidence="3" id="KW-1185">Reference proteome</keyword>
<keyword evidence="1" id="KW-0472">Membrane</keyword>
<protein>
    <submittedName>
        <fullName evidence="2">Uncharacterized protein</fullName>
    </submittedName>
</protein>
<dbReference type="EMBL" id="OV170234">
    <property type="protein sequence ID" value="CAH0720299.1"/>
    <property type="molecule type" value="Genomic_DNA"/>
</dbReference>